<name>A0A518HCZ6_9BACT</name>
<protein>
    <recommendedName>
        <fullName evidence="3">DUF4089 domain-containing protein</fullName>
    </recommendedName>
</protein>
<keyword evidence="2" id="KW-1185">Reference proteome</keyword>
<dbReference type="Proteomes" id="UP000317835">
    <property type="component" value="Chromosome"/>
</dbReference>
<dbReference type="RefSeq" id="WP_145277470.1">
    <property type="nucleotide sequence ID" value="NZ_CP036426.1"/>
</dbReference>
<accession>A0A518HCZ6</accession>
<reference evidence="1 2" key="1">
    <citation type="submission" date="2019-02" db="EMBL/GenBank/DDBJ databases">
        <title>Deep-cultivation of Planctomycetes and their phenomic and genomic characterization uncovers novel biology.</title>
        <authorList>
            <person name="Wiegand S."/>
            <person name="Jogler M."/>
            <person name="Boedeker C."/>
            <person name="Pinto D."/>
            <person name="Vollmers J."/>
            <person name="Rivas-Marin E."/>
            <person name="Kohn T."/>
            <person name="Peeters S.H."/>
            <person name="Heuer A."/>
            <person name="Rast P."/>
            <person name="Oberbeckmann S."/>
            <person name="Bunk B."/>
            <person name="Jeske O."/>
            <person name="Meyerdierks A."/>
            <person name="Storesund J.E."/>
            <person name="Kallscheuer N."/>
            <person name="Luecker S."/>
            <person name="Lage O.M."/>
            <person name="Pohl T."/>
            <person name="Merkel B.J."/>
            <person name="Hornburger P."/>
            <person name="Mueller R.-W."/>
            <person name="Bruemmer F."/>
            <person name="Labrenz M."/>
            <person name="Spormann A.M."/>
            <person name="Op den Camp H."/>
            <person name="Overmann J."/>
            <person name="Amann R."/>
            <person name="Jetten M.S.M."/>
            <person name="Mascher T."/>
            <person name="Medema M.H."/>
            <person name="Devos D.P."/>
            <person name="Kaster A.-K."/>
            <person name="Ovreas L."/>
            <person name="Rohde M."/>
            <person name="Galperin M.Y."/>
            <person name="Jogler C."/>
        </authorList>
    </citation>
    <scope>NUCLEOTIDE SEQUENCE [LARGE SCALE GENOMIC DNA]</scope>
    <source>
        <strain evidence="1 2">ElP</strain>
    </source>
</reference>
<dbReference type="EMBL" id="CP036426">
    <property type="protein sequence ID" value="QDV38734.1"/>
    <property type="molecule type" value="Genomic_DNA"/>
</dbReference>
<evidence type="ECO:0000313" key="2">
    <source>
        <dbReference type="Proteomes" id="UP000317835"/>
    </source>
</evidence>
<sequence length="75" mass="8195">MPQPNPQEIPETFGPEVFRLLAREVLELGLDDERLEGLRQVVNGLVAELAPMAEADLSGVEPETAFALDPGGWPR</sequence>
<organism evidence="1 2">
    <name type="scientific">Tautonia plasticadhaerens</name>
    <dbReference type="NCBI Taxonomy" id="2527974"/>
    <lineage>
        <taxon>Bacteria</taxon>
        <taxon>Pseudomonadati</taxon>
        <taxon>Planctomycetota</taxon>
        <taxon>Planctomycetia</taxon>
        <taxon>Isosphaerales</taxon>
        <taxon>Isosphaeraceae</taxon>
        <taxon>Tautonia</taxon>
    </lineage>
</organism>
<evidence type="ECO:0000313" key="1">
    <source>
        <dbReference type="EMBL" id="QDV38734.1"/>
    </source>
</evidence>
<proteinExistence type="predicted"/>
<dbReference type="KEGG" id="tpla:ElP_66900"/>
<gene>
    <name evidence="1" type="ORF">ElP_66900</name>
</gene>
<dbReference type="OrthoDB" id="9869365at2"/>
<dbReference type="AlphaFoldDB" id="A0A518HCZ6"/>
<evidence type="ECO:0008006" key="3">
    <source>
        <dbReference type="Google" id="ProtNLM"/>
    </source>
</evidence>